<dbReference type="Proteomes" id="UP000236173">
    <property type="component" value="Unassembled WGS sequence"/>
</dbReference>
<keyword evidence="1" id="KW-1133">Transmembrane helix</keyword>
<organism evidence="2 3">
    <name type="scientific">Candidatus Fervidibacter japonicus</name>
    <dbReference type="NCBI Taxonomy" id="2035412"/>
    <lineage>
        <taxon>Bacteria</taxon>
        <taxon>Candidatus Fervidibacterota</taxon>
        <taxon>Candidatus Fervidibacter</taxon>
    </lineage>
</organism>
<evidence type="ECO:0000313" key="2">
    <source>
        <dbReference type="EMBL" id="GBC98635.1"/>
    </source>
</evidence>
<reference evidence="3" key="1">
    <citation type="submission" date="2017-09" db="EMBL/GenBank/DDBJ databases">
        <title>Metaegenomics of thermophilic ammonia-oxidizing enrichment culture.</title>
        <authorList>
            <person name="Kato S."/>
            <person name="Suzuki K."/>
        </authorList>
    </citation>
    <scope>NUCLEOTIDE SEQUENCE [LARGE SCALE GENOMIC DNA]</scope>
</reference>
<proteinExistence type="predicted"/>
<keyword evidence="1" id="KW-0812">Transmembrane</keyword>
<name>A0A2H5XBT6_9BACT</name>
<feature type="transmembrane region" description="Helical" evidence="1">
    <location>
        <begin position="46"/>
        <end position="70"/>
    </location>
</feature>
<protein>
    <recommendedName>
        <fullName evidence="4">DUF1772 domain-containing protein</fullName>
    </recommendedName>
</protein>
<comment type="caution">
    <text evidence="2">The sequence shown here is derived from an EMBL/GenBank/DDBJ whole genome shotgun (WGS) entry which is preliminary data.</text>
</comment>
<dbReference type="EMBL" id="BEHT01000013">
    <property type="protein sequence ID" value="GBC98635.1"/>
    <property type="molecule type" value="Genomic_DNA"/>
</dbReference>
<gene>
    <name evidence="2" type="ORF">HRbin17_01149</name>
</gene>
<accession>A0A2H5XBT6</accession>
<keyword evidence="1" id="KW-0472">Membrane</keyword>
<dbReference type="AlphaFoldDB" id="A0A2H5XBT6"/>
<sequence length="146" mass="16813">MEIWVLLVHVAATLFMTGVSWFVQLVHYPLYRLVGIAQFARYEAAHTFWTAFVVVPPMLAEMATAFWLVWCKPLVGISEKALRLNLALLGVIWLSTAFVQSPLHGRLTRGFDERTVRWLVASNWLRTVCWSVRSVLVLTWLAELLR</sequence>
<evidence type="ECO:0008006" key="4">
    <source>
        <dbReference type="Google" id="ProtNLM"/>
    </source>
</evidence>
<evidence type="ECO:0000256" key="1">
    <source>
        <dbReference type="SAM" id="Phobius"/>
    </source>
</evidence>
<evidence type="ECO:0000313" key="3">
    <source>
        <dbReference type="Proteomes" id="UP000236173"/>
    </source>
</evidence>
<feature type="transmembrane region" description="Helical" evidence="1">
    <location>
        <begin position="82"/>
        <end position="103"/>
    </location>
</feature>